<sequence length="153" mass="17728">MMGVKVKKEDRIRRVSEQRREKIRRFPEAHKVRHGGKNYAKGVRDRAFKNGNSCEVLVRITGSGRTPRGVKNEINYIAREGELTLRDSDGKEYFIKEREERKQSYSFMTDREDKQIHKDESAPKLVHNMVFSSPNVVSVSEADAFKAVETTLK</sequence>
<accession>A0A193QNT4</accession>
<evidence type="ECO:0000313" key="1">
    <source>
        <dbReference type="EMBL" id="CRL46812.1"/>
    </source>
</evidence>
<evidence type="ECO:0000313" key="2">
    <source>
        <dbReference type="Proteomes" id="UP000245838"/>
    </source>
</evidence>
<name>A0A193QNT4_SODGM</name>
<gene>
    <name evidence="1" type="ORF">SGGMMB4_05731</name>
</gene>
<organism evidence="1 2">
    <name type="scientific">Sodalis glossinidius (strain morsitans)</name>
    <dbReference type="NCBI Taxonomy" id="343509"/>
    <lineage>
        <taxon>Bacteria</taxon>
        <taxon>Pseudomonadati</taxon>
        <taxon>Pseudomonadota</taxon>
        <taxon>Gammaproteobacteria</taxon>
        <taxon>Enterobacterales</taxon>
        <taxon>Bruguierivoracaceae</taxon>
        <taxon>Sodalis</taxon>
    </lineage>
</organism>
<dbReference type="EMBL" id="LN854558">
    <property type="protein sequence ID" value="CRL46812.1"/>
    <property type="molecule type" value="Genomic_DNA"/>
</dbReference>
<dbReference type="Proteomes" id="UP000245838">
    <property type="component" value="Plasmid psg1"/>
</dbReference>
<protein>
    <submittedName>
        <fullName evidence="1">Uncharacterized protein</fullName>
    </submittedName>
</protein>
<proteinExistence type="predicted"/>
<geneLocation type="plasmid" evidence="2">
    <name>psg1</name>
</geneLocation>
<dbReference type="AlphaFoldDB" id="A0A193QNT4"/>
<dbReference type="RefSeq" id="WP_242451007.1">
    <property type="nucleotide sequence ID" value="NC_007713.1"/>
</dbReference>
<reference evidence="2" key="1">
    <citation type="submission" date="2015-05" db="EMBL/GenBank/DDBJ databases">
        <authorList>
            <person name="Goodhead I."/>
        </authorList>
    </citation>
    <scope>NUCLEOTIDE SEQUENCE [LARGE SCALE GENOMIC DNA]</scope>
    <source>
        <strain evidence="2">morsitans</strain>
        <plasmid evidence="2">psg1</plasmid>
    </source>
</reference>